<evidence type="ECO:0000313" key="1">
    <source>
        <dbReference type="EMBL" id="MDO1447064.1"/>
    </source>
</evidence>
<proteinExistence type="predicted"/>
<protein>
    <recommendedName>
        <fullName evidence="3">CD-NTase-associated protein 12/Pycsar effector protein TIR domain-containing protein</fullName>
    </recommendedName>
</protein>
<gene>
    <name evidence="1" type="ORF">Q0590_12420</name>
</gene>
<dbReference type="RefSeq" id="WP_302037868.1">
    <property type="nucleotide sequence ID" value="NZ_JAUKPO010000006.1"/>
</dbReference>
<organism evidence="1 2">
    <name type="scientific">Rhodocytophaga aerolata</name>
    <dbReference type="NCBI Taxonomy" id="455078"/>
    <lineage>
        <taxon>Bacteria</taxon>
        <taxon>Pseudomonadati</taxon>
        <taxon>Bacteroidota</taxon>
        <taxon>Cytophagia</taxon>
        <taxon>Cytophagales</taxon>
        <taxon>Rhodocytophagaceae</taxon>
        <taxon>Rhodocytophaga</taxon>
    </lineage>
</organism>
<accession>A0ABT8R574</accession>
<comment type="caution">
    <text evidence="1">The sequence shown here is derived from an EMBL/GenBank/DDBJ whole genome shotgun (WGS) entry which is preliminary data.</text>
</comment>
<keyword evidence="2" id="KW-1185">Reference proteome</keyword>
<dbReference type="Proteomes" id="UP001168528">
    <property type="component" value="Unassembled WGS sequence"/>
</dbReference>
<name>A0ABT8R574_9BACT</name>
<sequence length="132" mass="14869">MQAAIYFQILNDTAYTYEKPLVNALKQQFPALVTFDFDTQSDRTMVGYAMDLLEKSEKAIIIIEATDGPANGVIMFMEKIAMNKNKCMVLLVGQHPFVQKMLTPLEANQVIQAEQDGAYMQKVIQFLSAEPL</sequence>
<evidence type="ECO:0000313" key="2">
    <source>
        <dbReference type="Proteomes" id="UP001168528"/>
    </source>
</evidence>
<evidence type="ECO:0008006" key="3">
    <source>
        <dbReference type="Google" id="ProtNLM"/>
    </source>
</evidence>
<reference evidence="1" key="1">
    <citation type="submission" date="2023-07" db="EMBL/GenBank/DDBJ databases">
        <title>The genome sequence of Rhodocytophaga aerolata KACC 12507.</title>
        <authorList>
            <person name="Zhang X."/>
        </authorList>
    </citation>
    <scope>NUCLEOTIDE SEQUENCE</scope>
    <source>
        <strain evidence="1">KACC 12507</strain>
    </source>
</reference>
<dbReference type="EMBL" id="JAUKPO010000006">
    <property type="protein sequence ID" value="MDO1447064.1"/>
    <property type="molecule type" value="Genomic_DNA"/>
</dbReference>